<sequence>MTLSILSALLGLRYFKILSLAQGLILQCKPPMRFPATGQRRQEAGGRTQESGVRSQESGGKNTITISLSPHLPTQNFSLSRPACNPLISGRRFPVHSSGFFILVSSASICFCPSRFLN</sequence>
<evidence type="ECO:0000313" key="2">
    <source>
        <dbReference type="EMBL" id="MEG3436783.1"/>
    </source>
</evidence>
<organism evidence="2 3">
    <name type="scientific">Pannus brasiliensis CCIBt3594</name>
    <dbReference type="NCBI Taxonomy" id="1427578"/>
    <lineage>
        <taxon>Bacteria</taxon>
        <taxon>Bacillati</taxon>
        <taxon>Cyanobacteriota</taxon>
        <taxon>Cyanophyceae</taxon>
        <taxon>Oscillatoriophycideae</taxon>
        <taxon>Chroococcales</taxon>
        <taxon>Microcystaceae</taxon>
        <taxon>Pannus</taxon>
    </lineage>
</organism>
<evidence type="ECO:0000313" key="3">
    <source>
        <dbReference type="Proteomes" id="UP001328733"/>
    </source>
</evidence>
<feature type="compositionally biased region" description="Polar residues" evidence="1">
    <location>
        <begin position="48"/>
        <end position="65"/>
    </location>
</feature>
<accession>A0AAW9QI81</accession>
<feature type="region of interest" description="Disordered" evidence="1">
    <location>
        <begin position="36"/>
        <end position="65"/>
    </location>
</feature>
<dbReference type="EMBL" id="JBAFSM010000010">
    <property type="protein sequence ID" value="MEG3436783.1"/>
    <property type="molecule type" value="Genomic_DNA"/>
</dbReference>
<comment type="caution">
    <text evidence="2">The sequence shown here is derived from an EMBL/GenBank/DDBJ whole genome shotgun (WGS) entry which is preliminary data.</text>
</comment>
<gene>
    <name evidence="2" type="ORF">V0288_06590</name>
</gene>
<proteinExistence type="predicted"/>
<dbReference type="RefSeq" id="WP_332864250.1">
    <property type="nucleotide sequence ID" value="NZ_JBAFSM010000010.1"/>
</dbReference>
<reference evidence="2 3" key="1">
    <citation type="submission" date="2024-01" db="EMBL/GenBank/DDBJ databases">
        <title>Genomic insights into the taxonomy and metabolism of the cyanobacterium Pannus brasiliensis CCIBt3594.</title>
        <authorList>
            <person name="Machado M."/>
            <person name="Botero N.B."/>
            <person name="Andreote A.P.D."/>
            <person name="Feitosa A.M.T."/>
            <person name="Popin R."/>
            <person name="Sivonen K."/>
            <person name="Fiore M.F."/>
        </authorList>
    </citation>
    <scope>NUCLEOTIDE SEQUENCE [LARGE SCALE GENOMIC DNA]</scope>
    <source>
        <strain evidence="2 3">CCIBt3594</strain>
    </source>
</reference>
<evidence type="ECO:0000256" key="1">
    <source>
        <dbReference type="SAM" id="MobiDB-lite"/>
    </source>
</evidence>
<protein>
    <submittedName>
        <fullName evidence="2">Uncharacterized protein</fullName>
    </submittedName>
</protein>
<dbReference type="Proteomes" id="UP001328733">
    <property type="component" value="Unassembled WGS sequence"/>
</dbReference>
<dbReference type="AlphaFoldDB" id="A0AAW9QI81"/>
<keyword evidence="3" id="KW-1185">Reference proteome</keyword>
<name>A0AAW9QI81_9CHRO</name>